<dbReference type="AlphaFoldDB" id="A0A6I4UMH8"/>
<dbReference type="RefSeq" id="WP_160760790.1">
    <property type="nucleotide sequence ID" value="NZ_BAAADZ010000010.1"/>
</dbReference>
<keyword evidence="1" id="KW-0732">Signal</keyword>
<evidence type="ECO:0000256" key="1">
    <source>
        <dbReference type="SAM" id="SignalP"/>
    </source>
</evidence>
<dbReference type="OrthoDB" id="7506756at2"/>
<gene>
    <name evidence="2" type="ORF">FHS52_002227</name>
    <name evidence="3" type="ORF">GRI59_08555</name>
</gene>
<accession>A0A6I4UMH8</accession>
<evidence type="ECO:0000313" key="3">
    <source>
        <dbReference type="EMBL" id="MXP38659.1"/>
    </source>
</evidence>
<protein>
    <recommendedName>
        <fullName evidence="6">DUF922 domain-containing protein</fullName>
    </recommendedName>
</protein>
<feature type="chain" id="PRO_5026075330" description="DUF922 domain-containing protein" evidence="1">
    <location>
        <begin position="22"/>
        <end position="149"/>
    </location>
</feature>
<comment type="caution">
    <text evidence="3">The sequence shown here is derived from an EMBL/GenBank/DDBJ whole genome shotgun (WGS) entry which is preliminary data.</text>
</comment>
<reference evidence="2 5" key="2">
    <citation type="submission" date="2020-08" db="EMBL/GenBank/DDBJ databases">
        <title>Genomic Encyclopedia of Type Strains, Phase IV (KMG-IV): sequencing the most valuable type-strain genomes for metagenomic binning, comparative biology and taxonomic classification.</title>
        <authorList>
            <person name="Goeker M."/>
        </authorList>
    </citation>
    <scope>NUCLEOTIDE SEQUENCE [LARGE SCALE GENOMIC DNA]</scope>
    <source>
        <strain evidence="2 5">DSM 8510</strain>
    </source>
</reference>
<proteinExistence type="predicted"/>
<dbReference type="Proteomes" id="UP000430021">
    <property type="component" value="Unassembled WGS sequence"/>
</dbReference>
<keyword evidence="5" id="KW-1185">Reference proteome</keyword>
<evidence type="ECO:0008006" key="6">
    <source>
        <dbReference type="Google" id="ProtNLM"/>
    </source>
</evidence>
<evidence type="ECO:0000313" key="2">
    <source>
        <dbReference type="EMBL" id="MBB3776258.1"/>
    </source>
</evidence>
<organism evidence="3 4">
    <name type="scientific">Erythrobacter ramosus</name>
    <dbReference type="NCBI Taxonomy" id="35811"/>
    <lineage>
        <taxon>Bacteria</taxon>
        <taxon>Pseudomonadati</taxon>
        <taxon>Pseudomonadota</taxon>
        <taxon>Alphaproteobacteria</taxon>
        <taxon>Sphingomonadales</taxon>
        <taxon>Erythrobacteraceae</taxon>
        <taxon>Erythrobacter/Porphyrobacter group</taxon>
        <taxon>Erythrobacter</taxon>
    </lineage>
</organism>
<feature type="signal peptide" evidence="1">
    <location>
        <begin position="1"/>
        <end position="21"/>
    </location>
</feature>
<dbReference type="Proteomes" id="UP000548685">
    <property type="component" value="Unassembled WGS sequence"/>
</dbReference>
<name>A0A6I4UMH8_9SPHN</name>
<sequence length="149" mass="16090">MKKYVFAGLALGACLASPTFALEHEVVIDHEDGPIAADYKGSVTIETTQVGTAGPAGRPNTLRCNWTATLNVDRIAKVGETLRSRRTLTSDDVVSGSRPGWCETHAKAIDRLVDSRRDNIRTAMLALIDQDRAELLAEAEGAQNSRRGV</sequence>
<evidence type="ECO:0000313" key="4">
    <source>
        <dbReference type="Proteomes" id="UP000430021"/>
    </source>
</evidence>
<evidence type="ECO:0000313" key="5">
    <source>
        <dbReference type="Proteomes" id="UP000548685"/>
    </source>
</evidence>
<reference evidence="3 4" key="1">
    <citation type="submission" date="2019-12" db="EMBL/GenBank/DDBJ databases">
        <title>Genomic-based taxomic classification of the family Erythrobacteraceae.</title>
        <authorList>
            <person name="Xu L."/>
        </authorList>
    </citation>
    <scope>NUCLEOTIDE SEQUENCE [LARGE SCALE GENOMIC DNA]</scope>
    <source>
        <strain evidence="3 4">JCM 10282</strain>
    </source>
</reference>
<dbReference type="EMBL" id="JACICE010000002">
    <property type="protein sequence ID" value="MBB3776258.1"/>
    <property type="molecule type" value="Genomic_DNA"/>
</dbReference>
<dbReference type="EMBL" id="WTYB01000002">
    <property type="protein sequence ID" value="MXP38659.1"/>
    <property type="molecule type" value="Genomic_DNA"/>
</dbReference>